<evidence type="ECO:0000256" key="3">
    <source>
        <dbReference type="ARBA" id="ARBA00023163"/>
    </source>
</evidence>
<reference evidence="5 6" key="1">
    <citation type="submission" date="2018-06" db="EMBL/GenBank/DDBJ databases">
        <authorList>
            <consortium name="Pathogen Informatics"/>
            <person name="Doyle S."/>
        </authorList>
    </citation>
    <scope>NUCLEOTIDE SEQUENCE [LARGE SCALE GENOMIC DNA]</scope>
    <source>
        <strain evidence="5 6">NCTC7922</strain>
    </source>
</reference>
<evidence type="ECO:0000313" key="6">
    <source>
        <dbReference type="Proteomes" id="UP000254174"/>
    </source>
</evidence>
<dbReference type="GO" id="GO:0000976">
    <property type="term" value="F:transcription cis-regulatory region binding"/>
    <property type="evidence" value="ECO:0007669"/>
    <property type="project" value="TreeGrafter"/>
</dbReference>
<keyword evidence="2 5" id="KW-0238">DNA-binding</keyword>
<dbReference type="EMBL" id="UGFC01000005">
    <property type="protein sequence ID" value="STM10862.1"/>
    <property type="molecule type" value="Genomic_DNA"/>
</dbReference>
<accession>A0A377D2D5</accession>
<dbReference type="GO" id="GO:0003700">
    <property type="term" value="F:DNA-binding transcription factor activity"/>
    <property type="evidence" value="ECO:0007669"/>
    <property type="project" value="TreeGrafter"/>
</dbReference>
<keyword evidence="1" id="KW-0805">Transcription regulation</keyword>
<evidence type="ECO:0000259" key="4">
    <source>
        <dbReference type="PROSITE" id="PS50932"/>
    </source>
</evidence>
<evidence type="ECO:0000256" key="1">
    <source>
        <dbReference type="ARBA" id="ARBA00023015"/>
    </source>
</evidence>
<dbReference type="Proteomes" id="UP000254174">
    <property type="component" value="Unassembled WGS sequence"/>
</dbReference>
<name>A0A377D2D5_ECOLX</name>
<organism evidence="5 6">
    <name type="scientific">Escherichia coli</name>
    <dbReference type="NCBI Taxonomy" id="562"/>
    <lineage>
        <taxon>Bacteria</taxon>
        <taxon>Pseudomonadati</taxon>
        <taxon>Pseudomonadota</taxon>
        <taxon>Gammaproteobacteria</taxon>
        <taxon>Enterobacterales</taxon>
        <taxon>Enterobacteriaceae</taxon>
        <taxon>Escherichia</taxon>
    </lineage>
</organism>
<dbReference type="Pfam" id="PF00356">
    <property type="entry name" value="LacI"/>
    <property type="match status" value="1"/>
</dbReference>
<dbReference type="PANTHER" id="PTHR30146">
    <property type="entry name" value="LACI-RELATED TRANSCRIPTIONAL REPRESSOR"/>
    <property type="match status" value="1"/>
</dbReference>
<dbReference type="FunFam" id="1.10.260.40:FF:000002">
    <property type="entry name" value="HTH-type transcriptional repressor PurR"/>
    <property type="match status" value="1"/>
</dbReference>
<sequence>MITIRDVARQAGVSVATVSRVLNNSTLVSADTREAVMKAVSELDYRPNANAQALATQVSDTIGVVVMDVSDAFFRRAGKSGGFGRPAASEIRANRQ</sequence>
<dbReference type="InterPro" id="IPR000843">
    <property type="entry name" value="HTH_LacI"/>
</dbReference>
<dbReference type="InterPro" id="IPR010982">
    <property type="entry name" value="Lambda_DNA-bd_dom_sf"/>
</dbReference>
<dbReference type="CDD" id="cd01392">
    <property type="entry name" value="HTH_LacI"/>
    <property type="match status" value="1"/>
</dbReference>
<evidence type="ECO:0000256" key="2">
    <source>
        <dbReference type="ARBA" id="ARBA00023125"/>
    </source>
</evidence>
<dbReference type="AlphaFoldDB" id="A0A377D2D5"/>
<dbReference type="SMART" id="SM00354">
    <property type="entry name" value="HTH_LACI"/>
    <property type="match status" value="1"/>
</dbReference>
<protein>
    <submittedName>
        <fullName evidence="5">DNA-binding transcriptional regulator GalS</fullName>
    </submittedName>
</protein>
<dbReference type="PROSITE" id="PS00356">
    <property type="entry name" value="HTH_LACI_1"/>
    <property type="match status" value="1"/>
</dbReference>
<gene>
    <name evidence="5" type="primary">galS_1</name>
    <name evidence="5" type="ORF">NCTC7922_01435</name>
</gene>
<dbReference type="PANTHER" id="PTHR30146:SF109">
    <property type="entry name" value="HTH-TYPE TRANSCRIPTIONAL REGULATOR GALS"/>
    <property type="match status" value="1"/>
</dbReference>
<dbReference type="PRINTS" id="PR00036">
    <property type="entry name" value="HTHLACI"/>
</dbReference>
<evidence type="ECO:0000313" key="5">
    <source>
        <dbReference type="EMBL" id="STM10862.1"/>
    </source>
</evidence>
<feature type="domain" description="HTH lacI-type" evidence="4">
    <location>
        <begin position="2"/>
        <end position="56"/>
    </location>
</feature>
<dbReference type="PROSITE" id="PS50932">
    <property type="entry name" value="HTH_LACI_2"/>
    <property type="match status" value="1"/>
</dbReference>
<proteinExistence type="predicted"/>
<dbReference type="Gene3D" id="1.10.260.40">
    <property type="entry name" value="lambda repressor-like DNA-binding domains"/>
    <property type="match status" value="1"/>
</dbReference>
<keyword evidence="3" id="KW-0804">Transcription</keyword>
<dbReference type="SUPFAM" id="SSF47413">
    <property type="entry name" value="lambda repressor-like DNA-binding domains"/>
    <property type="match status" value="1"/>
</dbReference>